<dbReference type="SMART" id="SM00609">
    <property type="entry name" value="VIT"/>
    <property type="match status" value="1"/>
</dbReference>
<proteinExistence type="predicted"/>
<feature type="compositionally biased region" description="Acidic residues" evidence="1">
    <location>
        <begin position="754"/>
        <end position="764"/>
    </location>
</feature>
<feature type="domain" description="VIT" evidence="3">
    <location>
        <begin position="52"/>
        <end position="182"/>
    </location>
</feature>
<dbReference type="PROSITE" id="PS51468">
    <property type="entry name" value="VIT"/>
    <property type="match status" value="1"/>
</dbReference>
<keyword evidence="5" id="KW-1185">Reference proteome</keyword>
<name>A0A0D2IB80_9EURO</name>
<dbReference type="PANTHER" id="PTHR45737">
    <property type="entry name" value="VON WILLEBRAND FACTOR A DOMAIN-CONTAINING PROTEIN 5A"/>
    <property type="match status" value="1"/>
</dbReference>
<dbReference type="InterPro" id="IPR002035">
    <property type="entry name" value="VWF_A"/>
</dbReference>
<dbReference type="Proteomes" id="UP000053617">
    <property type="component" value="Unassembled WGS sequence"/>
</dbReference>
<sequence length="1499" mass="165056">MDGNIIAGIVWDSREPLPLDLVQEFRPEIDHESSDGASEISLPDGKHGHVHRGRDCVLREPDRNILLPLSTSLTARVIDDAAQVTITQLFFNDSNAPIPRGSYTFPLPNGCTVIEFSCRVGRNKIIRAKVKPKQEAREDFDRASRNNQTAGLMEQDTPEIFTTTLGNIRPNTKLKAEISFVTFLKHMFRDRSSTATLTIPAYVASRYGRPPPGLTCPSSNGLLKGFSVHIEVVDPEGIQTITSKTHEIEVEGGVGRQEFENWEEFAAAVGTDDLPVSIVSFKRGPTFLDKDFVLDIATRPQDGLEAPHAWLETHPSLQNHKAIMLTLPPSLMLRNESLNEDGEILFVADRSGSMCDKIESLKSAMAFFLKGIPAGRKFNIWCFGTGQQYLWPRSQNYSNGTLHAALAFVKTRFRADMGGTELLRALRSIIKSRDPSRMTDIIILTDGEVWRLDDTINYVRDTRIATEARVRFFSLGVGSAVSHALVEGIAKAGGGYAEVIPAASKGGWEDRVVAVLKAALTGHVGPLRIEFDDDSQVGIPDEQFPKGPMFPTKPPFLQSPADISSLSPFLRNRVFMLFGPLTPTTPLSHINIRSTRPDGPEIVTRVAVKTLHRKEISIHKLGARAILGDLERGESWIHLSPYRPVRHSAEERRLERQEGEELGCKWSLVSKWTSFFAVEEMYEDCGDVHDEFMDVKEADEDLDLLRPWGVSGRWADGPNPALPSNDAEDPENDSNDDEDTPPVSDFAERRDDSSNDSDDEDWDDNGSGGGVAVSPNSTGQRNGQLRAPEGDQAPDPGTHHIEEQDGSSRQGSSSAGRSNQRPAGGQVSDFASTATAPATHEIVYRGPQIQAPPMNYPPGPQYQTGVNYSRAGPAPRLSSASRLVGSRVGRMSPFAMGGPRSPMFSQGLSHPDISGAQALFRRTKCDDSAEALPQQLPSVLPYPPHGLDATSLTFLQTDSIIVSNSSSISPQFQSASFSRALPPLGLSSTRQDKSKSLHSAPSHTTPLPIERERKPYMTNPDSGKTCEDVSMSSSSIDAESTERDLYFGFENAYERIRESSSMGRTSTSAVPSPYESMSVSTTITAPTFNIPASGALIYDSSGKFKISEDLKKEQIVRQLQSYQGFDGRFVCADSEIRALFGEEFSRIARDLSRQHPQFGYDLVLHMAIVAFLRLKFESCQALWTLLSAKTEQYINKSFLFRGIVEASRDRVLEDIKNRLHRVPVLIETPKTIEMSPTDSSGLISAEANVSGGLEQHRSPIILDRPRRSSSVFRSPSHSRDRPASPPGRARPSLGPPRRESPASRPRNRSPHYPTREGRKRRRNSISLSPSRNSADTRGREAVHVSQPYVSASYATYSPYSTSAYQSSSQSPINAYMSVPPISSEQPYFSTSQYPTYPSASSLYPQPSLSSPVYCQPPPITSYPPIASEPPSSSYTRATTPPTKSKETIQWPDYGYPRRDMPSKGPVYNYAKATSETPVAYGARSDAGAERVVLERAPFS</sequence>
<dbReference type="OrthoDB" id="1729737at2759"/>
<feature type="region of interest" description="Disordered" evidence="1">
    <location>
        <begin position="983"/>
        <end position="1035"/>
    </location>
</feature>
<dbReference type="PROSITE" id="PS50234">
    <property type="entry name" value="VWFA"/>
    <property type="match status" value="1"/>
</dbReference>
<accession>A0A0D2IB80</accession>
<feature type="region of interest" description="Disordered" evidence="1">
    <location>
        <begin position="1420"/>
        <end position="1461"/>
    </location>
</feature>
<dbReference type="EMBL" id="KN847483">
    <property type="protein sequence ID" value="KIX00531.1"/>
    <property type="molecule type" value="Genomic_DNA"/>
</dbReference>
<dbReference type="SUPFAM" id="SSF53300">
    <property type="entry name" value="vWA-like"/>
    <property type="match status" value="1"/>
</dbReference>
<evidence type="ECO:0000313" key="5">
    <source>
        <dbReference type="Proteomes" id="UP000053617"/>
    </source>
</evidence>
<feature type="region of interest" description="Disordered" evidence="1">
    <location>
        <begin position="713"/>
        <end position="834"/>
    </location>
</feature>
<dbReference type="Gene3D" id="3.40.50.410">
    <property type="entry name" value="von Willebrand factor, type A domain"/>
    <property type="match status" value="1"/>
</dbReference>
<feature type="compositionally biased region" description="Polar residues" evidence="1">
    <location>
        <begin position="774"/>
        <end position="783"/>
    </location>
</feature>
<dbReference type="InterPro" id="IPR013694">
    <property type="entry name" value="VIT"/>
</dbReference>
<dbReference type="PANTHER" id="PTHR45737:SF4">
    <property type="entry name" value="VON WILLEBRAND DOMAIN PROTEIN (AFU_ORTHOLOGUE AFUA_4G01160)"/>
    <property type="match status" value="1"/>
</dbReference>
<dbReference type="VEuPathDB" id="FungiDB:Z518_10671"/>
<evidence type="ECO:0000313" key="4">
    <source>
        <dbReference type="EMBL" id="KIX00531.1"/>
    </source>
</evidence>
<dbReference type="InterPro" id="IPR036465">
    <property type="entry name" value="vWFA_dom_sf"/>
</dbReference>
<evidence type="ECO:0000259" key="3">
    <source>
        <dbReference type="PROSITE" id="PS51468"/>
    </source>
</evidence>
<feature type="compositionally biased region" description="Acidic residues" evidence="1">
    <location>
        <begin position="726"/>
        <end position="740"/>
    </location>
</feature>
<dbReference type="Pfam" id="PF13768">
    <property type="entry name" value="VWA_3"/>
    <property type="match status" value="1"/>
</dbReference>
<dbReference type="STRING" id="1442369.A0A0D2IB80"/>
<organism evidence="4 5">
    <name type="scientific">Rhinocladiella mackenziei CBS 650.93</name>
    <dbReference type="NCBI Taxonomy" id="1442369"/>
    <lineage>
        <taxon>Eukaryota</taxon>
        <taxon>Fungi</taxon>
        <taxon>Dikarya</taxon>
        <taxon>Ascomycota</taxon>
        <taxon>Pezizomycotina</taxon>
        <taxon>Eurotiomycetes</taxon>
        <taxon>Chaetothyriomycetidae</taxon>
        <taxon>Chaetothyriales</taxon>
        <taxon>Herpotrichiellaceae</taxon>
        <taxon>Rhinocladiella</taxon>
    </lineage>
</organism>
<feature type="domain" description="VWFA" evidence="2">
    <location>
        <begin position="343"/>
        <end position="516"/>
    </location>
</feature>
<dbReference type="Pfam" id="PF08487">
    <property type="entry name" value="VIT"/>
    <property type="match status" value="1"/>
</dbReference>
<dbReference type="SMART" id="SM00327">
    <property type="entry name" value="VWA"/>
    <property type="match status" value="1"/>
</dbReference>
<protein>
    <submittedName>
        <fullName evidence="4">Uncharacterized protein</fullName>
    </submittedName>
</protein>
<gene>
    <name evidence="4" type="ORF">Z518_10671</name>
</gene>
<reference evidence="4 5" key="1">
    <citation type="submission" date="2015-01" db="EMBL/GenBank/DDBJ databases">
        <title>The Genome Sequence of Rhinocladiella mackenzie CBS 650.93.</title>
        <authorList>
            <consortium name="The Broad Institute Genomics Platform"/>
            <person name="Cuomo C."/>
            <person name="de Hoog S."/>
            <person name="Gorbushina A."/>
            <person name="Stielow B."/>
            <person name="Teixiera M."/>
            <person name="Abouelleil A."/>
            <person name="Chapman S.B."/>
            <person name="Priest M."/>
            <person name="Young S.K."/>
            <person name="Wortman J."/>
            <person name="Nusbaum C."/>
            <person name="Birren B."/>
        </authorList>
    </citation>
    <scope>NUCLEOTIDE SEQUENCE [LARGE SCALE GENOMIC DNA]</scope>
    <source>
        <strain evidence="4 5">CBS 650.93</strain>
    </source>
</reference>
<dbReference type="GeneID" id="25298742"/>
<evidence type="ECO:0000256" key="1">
    <source>
        <dbReference type="SAM" id="MobiDB-lite"/>
    </source>
</evidence>
<dbReference type="RefSeq" id="XP_013267667.1">
    <property type="nucleotide sequence ID" value="XM_013412213.1"/>
</dbReference>
<feature type="compositionally biased region" description="Polar residues" evidence="1">
    <location>
        <begin position="1324"/>
        <end position="1333"/>
    </location>
</feature>
<feature type="compositionally biased region" description="Low complexity" evidence="1">
    <location>
        <begin position="807"/>
        <end position="821"/>
    </location>
</feature>
<dbReference type="HOGENOM" id="CLU_003826_1_0_1"/>
<evidence type="ECO:0000259" key="2">
    <source>
        <dbReference type="PROSITE" id="PS50234"/>
    </source>
</evidence>
<feature type="region of interest" description="Disordered" evidence="1">
    <location>
        <begin position="1254"/>
        <end position="1342"/>
    </location>
</feature>
<feature type="compositionally biased region" description="Polar residues" evidence="1">
    <location>
        <begin position="1429"/>
        <end position="1442"/>
    </location>
</feature>